<evidence type="ECO:0000256" key="2">
    <source>
        <dbReference type="ARBA" id="ARBA00022723"/>
    </source>
</evidence>
<dbReference type="PROSITE" id="PS50157">
    <property type="entry name" value="ZINC_FINGER_C2H2_2"/>
    <property type="match status" value="2"/>
</dbReference>
<reference evidence="10 11" key="1">
    <citation type="journal article" date="2020" name="ISME J.">
        <title>Uncovering the hidden diversity of litter-decomposition mechanisms in mushroom-forming fungi.</title>
        <authorList>
            <person name="Floudas D."/>
            <person name="Bentzer J."/>
            <person name="Ahren D."/>
            <person name="Johansson T."/>
            <person name="Persson P."/>
            <person name="Tunlid A."/>
        </authorList>
    </citation>
    <scope>NUCLEOTIDE SEQUENCE [LARGE SCALE GENOMIC DNA]</scope>
    <source>
        <strain evidence="10 11">CBS 291.85</strain>
    </source>
</reference>
<keyword evidence="3" id="KW-0677">Repeat</keyword>
<dbReference type="SMART" id="SM00355">
    <property type="entry name" value="ZnF_C2H2"/>
    <property type="match status" value="2"/>
</dbReference>
<keyword evidence="4 7" id="KW-0863">Zinc-finger</keyword>
<feature type="region of interest" description="Disordered" evidence="8">
    <location>
        <begin position="329"/>
        <end position="362"/>
    </location>
</feature>
<evidence type="ECO:0000313" key="11">
    <source>
        <dbReference type="Proteomes" id="UP000559256"/>
    </source>
</evidence>
<dbReference type="EMBL" id="JAACJM010000020">
    <property type="protein sequence ID" value="KAF5367187.1"/>
    <property type="molecule type" value="Genomic_DNA"/>
</dbReference>
<dbReference type="AlphaFoldDB" id="A0A8H5GLM0"/>
<feature type="compositionally biased region" description="Low complexity" evidence="8">
    <location>
        <begin position="344"/>
        <end position="357"/>
    </location>
</feature>
<dbReference type="InterPro" id="IPR050331">
    <property type="entry name" value="Zinc_finger"/>
</dbReference>
<name>A0A8H5GLM0_9AGAR</name>
<dbReference type="OrthoDB" id="3437960at2759"/>
<organism evidence="10 11">
    <name type="scientific">Tetrapyrgos nigripes</name>
    <dbReference type="NCBI Taxonomy" id="182062"/>
    <lineage>
        <taxon>Eukaryota</taxon>
        <taxon>Fungi</taxon>
        <taxon>Dikarya</taxon>
        <taxon>Basidiomycota</taxon>
        <taxon>Agaricomycotina</taxon>
        <taxon>Agaricomycetes</taxon>
        <taxon>Agaricomycetidae</taxon>
        <taxon>Agaricales</taxon>
        <taxon>Marasmiineae</taxon>
        <taxon>Marasmiaceae</taxon>
        <taxon>Tetrapyrgos</taxon>
    </lineage>
</organism>
<feature type="domain" description="C2H2-type" evidence="9">
    <location>
        <begin position="390"/>
        <end position="417"/>
    </location>
</feature>
<evidence type="ECO:0000259" key="9">
    <source>
        <dbReference type="PROSITE" id="PS50157"/>
    </source>
</evidence>
<evidence type="ECO:0000256" key="4">
    <source>
        <dbReference type="ARBA" id="ARBA00022771"/>
    </source>
</evidence>
<dbReference type="GO" id="GO:0005634">
    <property type="term" value="C:nucleus"/>
    <property type="evidence" value="ECO:0007669"/>
    <property type="project" value="UniProtKB-SubCell"/>
</dbReference>
<dbReference type="Pfam" id="PF00096">
    <property type="entry name" value="zf-C2H2"/>
    <property type="match status" value="1"/>
</dbReference>
<gene>
    <name evidence="10" type="ORF">D9758_003893</name>
</gene>
<dbReference type="InterPro" id="IPR036236">
    <property type="entry name" value="Znf_C2H2_sf"/>
</dbReference>
<keyword evidence="6" id="KW-0539">Nucleus</keyword>
<evidence type="ECO:0000256" key="1">
    <source>
        <dbReference type="ARBA" id="ARBA00004123"/>
    </source>
</evidence>
<evidence type="ECO:0000313" key="10">
    <source>
        <dbReference type="EMBL" id="KAF5367187.1"/>
    </source>
</evidence>
<evidence type="ECO:0000256" key="7">
    <source>
        <dbReference type="PROSITE-ProRule" id="PRU00042"/>
    </source>
</evidence>
<dbReference type="InterPro" id="IPR013087">
    <property type="entry name" value="Znf_C2H2_type"/>
</dbReference>
<comment type="caution">
    <text evidence="10">The sequence shown here is derived from an EMBL/GenBank/DDBJ whole genome shotgun (WGS) entry which is preliminary data.</text>
</comment>
<comment type="subcellular location">
    <subcellularLocation>
        <location evidence="1">Nucleus</location>
    </subcellularLocation>
</comment>
<protein>
    <recommendedName>
        <fullName evidence="9">C2H2-type domain-containing protein</fullName>
    </recommendedName>
</protein>
<accession>A0A8H5GLM0</accession>
<dbReference type="PANTHER" id="PTHR16515">
    <property type="entry name" value="PR DOMAIN ZINC FINGER PROTEIN"/>
    <property type="match status" value="1"/>
</dbReference>
<dbReference type="PANTHER" id="PTHR16515:SF66">
    <property type="entry name" value="C2H2-TYPE DOMAIN-CONTAINING PROTEIN"/>
    <property type="match status" value="1"/>
</dbReference>
<dbReference type="FunFam" id="3.30.160.60:FF:000100">
    <property type="entry name" value="Zinc finger 45-like"/>
    <property type="match status" value="1"/>
</dbReference>
<keyword evidence="5" id="KW-0862">Zinc</keyword>
<evidence type="ECO:0000256" key="3">
    <source>
        <dbReference type="ARBA" id="ARBA00022737"/>
    </source>
</evidence>
<dbReference type="Proteomes" id="UP000559256">
    <property type="component" value="Unassembled WGS sequence"/>
</dbReference>
<keyword evidence="2" id="KW-0479">Metal-binding</keyword>
<feature type="region of interest" description="Disordered" evidence="8">
    <location>
        <begin position="190"/>
        <end position="217"/>
    </location>
</feature>
<dbReference type="Gene3D" id="3.30.160.60">
    <property type="entry name" value="Classic Zinc Finger"/>
    <property type="match status" value="1"/>
</dbReference>
<feature type="domain" description="C2H2-type" evidence="9">
    <location>
        <begin position="418"/>
        <end position="447"/>
    </location>
</feature>
<evidence type="ECO:0000256" key="8">
    <source>
        <dbReference type="SAM" id="MobiDB-lite"/>
    </source>
</evidence>
<evidence type="ECO:0000256" key="5">
    <source>
        <dbReference type="ARBA" id="ARBA00022833"/>
    </source>
</evidence>
<sequence>MQYPALHNSAMPPVQSSRDEIRDEILIVVTEDTQGPVTVLDRVPLPLPTGVPGPNQLDFFTVYDPVTLQPPPSPSGLSDCMGQLDLDLGSPRYSPSFDADASIDPDWLSHPSSHNTGPKEVADPSGTGIDDSFLFQRPAPPPLNMFFSESAMPVLANSSSPTSPATWSSSSVSPSSSLYDLDAIPSPLGPSPSGFRTLDGNALSPVSTASESSTSSPSWAFPAGYIPGSPSSYFNAYPHRGEDDNVLGVSTFSTSSGYSTEYDFPLTPYTPESSALFAPDVGLQNFNHFSHEPTFGVTWDIHPRNETLPFSEQYVELVSTVHDFAPSLPHTGGTMMSHPTTILSDQSDQPPSSSSSDVGPNPWRFEVATKAVVAAAKKRRRTDKAHRKLFDCPHCGSSFTSSQNLRYHVDSHQGIKNFRCQDCGRAFGTPHVLRRHHKTCPRIARKRRSRSL</sequence>
<feature type="compositionally biased region" description="Low complexity" evidence="8">
    <location>
        <begin position="204"/>
        <end position="217"/>
    </location>
</feature>
<proteinExistence type="predicted"/>
<evidence type="ECO:0000256" key="6">
    <source>
        <dbReference type="ARBA" id="ARBA00023242"/>
    </source>
</evidence>
<feature type="region of interest" description="Disordered" evidence="8">
    <location>
        <begin position="104"/>
        <end position="134"/>
    </location>
</feature>
<dbReference type="GO" id="GO:0010468">
    <property type="term" value="P:regulation of gene expression"/>
    <property type="evidence" value="ECO:0007669"/>
    <property type="project" value="TreeGrafter"/>
</dbReference>
<keyword evidence="11" id="KW-1185">Reference proteome</keyword>
<dbReference type="Pfam" id="PF13894">
    <property type="entry name" value="zf-C2H2_4"/>
    <property type="match status" value="1"/>
</dbReference>
<dbReference type="SUPFAM" id="SSF57667">
    <property type="entry name" value="beta-beta-alpha zinc fingers"/>
    <property type="match status" value="1"/>
</dbReference>
<dbReference type="PROSITE" id="PS00028">
    <property type="entry name" value="ZINC_FINGER_C2H2_1"/>
    <property type="match status" value="1"/>
</dbReference>
<dbReference type="GO" id="GO:0008270">
    <property type="term" value="F:zinc ion binding"/>
    <property type="evidence" value="ECO:0007669"/>
    <property type="project" value="UniProtKB-KW"/>
</dbReference>